<dbReference type="PaxDb" id="4113-PGSC0003DMT400071605"/>
<dbReference type="PANTHER" id="PTHR12378:SF49">
    <property type="entry name" value="PPPDE DOMAIN-CONTAINING PROTEIN"/>
    <property type="match status" value="1"/>
</dbReference>
<dbReference type="Gramene" id="PGSC0003DMT400071605">
    <property type="protein sequence ID" value="PGSC0003DMT400071605"/>
    <property type="gene ID" value="PGSC0003DMG400027858"/>
</dbReference>
<keyword evidence="2" id="KW-0645">Protease</keyword>
<dbReference type="InParanoid" id="M1CP14"/>
<dbReference type="eggNOG" id="KOG0324">
    <property type="taxonomic scope" value="Eukaryota"/>
</dbReference>
<dbReference type="STRING" id="4113.M1CP14"/>
<dbReference type="RefSeq" id="XP_015160843.1">
    <property type="nucleotide sequence ID" value="XM_015305357.1"/>
</dbReference>
<dbReference type="PROSITE" id="PS51858">
    <property type="entry name" value="PPPDE"/>
    <property type="match status" value="1"/>
</dbReference>
<organism evidence="5 6">
    <name type="scientific">Solanum tuberosum</name>
    <name type="common">Potato</name>
    <dbReference type="NCBI Taxonomy" id="4113"/>
    <lineage>
        <taxon>Eukaryota</taxon>
        <taxon>Viridiplantae</taxon>
        <taxon>Streptophyta</taxon>
        <taxon>Embryophyta</taxon>
        <taxon>Tracheophyta</taxon>
        <taxon>Spermatophyta</taxon>
        <taxon>Magnoliopsida</taxon>
        <taxon>eudicotyledons</taxon>
        <taxon>Gunneridae</taxon>
        <taxon>Pentapetalae</taxon>
        <taxon>asterids</taxon>
        <taxon>lamiids</taxon>
        <taxon>Solanales</taxon>
        <taxon>Solanaceae</taxon>
        <taxon>Solanoideae</taxon>
        <taxon>Solaneae</taxon>
        <taxon>Solanum</taxon>
    </lineage>
</organism>
<dbReference type="GO" id="GO:0006508">
    <property type="term" value="P:proteolysis"/>
    <property type="evidence" value="ECO:0007669"/>
    <property type="project" value="UniProtKB-KW"/>
</dbReference>
<sequence>MSLKSKKGWKSGMPLRLKTKSSAHFCLLPKTKSDRFAPGETPVCLNVYDLTPMNNYVYWAGFGIFHSGVEVHGVEYAFGAHDYPTSGVFEVEPRQCPGFKFRKSIFVGTTKLDPNQVREFIEHQAAAYNGDSYHLIVKNCNHFCKDICHKLTGKKIPKWVNRLAKLGSAFNCMLPEALKVAAVEDEPNGPEYDSEKRRLRSAFSCFSSISTRQQKLSAVKDVPNGPEYDGEKRRLRSAFSCFSSISTRQQKLSTSSLFLQSPVKGCLPSLELRKSTKCSSKEKQT</sequence>
<keyword evidence="6" id="KW-1185">Reference proteome</keyword>
<protein>
    <recommendedName>
        <fullName evidence="4">PPPDE domain-containing protein</fullName>
    </recommendedName>
</protein>
<dbReference type="EnsemblPlants" id="PGSC0003DMT400071605">
    <property type="protein sequence ID" value="PGSC0003DMT400071605"/>
    <property type="gene ID" value="PGSC0003DMG400027858"/>
</dbReference>
<evidence type="ECO:0000256" key="2">
    <source>
        <dbReference type="ARBA" id="ARBA00022670"/>
    </source>
</evidence>
<dbReference type="PANTHER" id="PTHR12378">
    <property type="entry name" value="DESUMOYLATING ISOPEPTIDASE"/>
    <property type="match status" value="1"/>
</dbReference>
<dbReference type="AlphaFoldDB" id="M1CP14"/>
<dbReference type="HOGENOM" id="CLU_069001_1_0_1"/>
<dbReference type="SMR" id="M1CP14"/>
<reference evidence="5" key="2">
    <citation type="submission" date="2015-06" db="UniProtKB">
        <authorList>
            <consortium name="EnsemblPlants"/>
        </authorList>
    </citation>
    <scope>IDENTIFICATION</scope>
    <source>
        <strain evidence="5">DM1-3 516 R44</strain>
    </source>
</reference>
<dbReference type="GeneID" id="102591447"/>
<evidence type="ECO:0000256" key="3">
    <source>
        <dbReference type="ARBA" id="ARBA00022801"/>
    </source>
</evidence>
<dbReference type="Proteomes" id="UP000011115">
    <property type="component" value="Unassembled WGS sequence"/>
</dbReference>
<dbReference type="InterPro" id="IPR042266">
    <property type="entry name" value="PPPDE_sf"/>
</dbReference>
<evidence type="ECO:0000313" key="5">
    <source>
        <dbReference type="EnsemblPlants" id="PGSC0003DMT400071605"/>
    </source>
</evidence>
<name>M1CP14_SOLTU</name>
<dbReference type="Pfam" id="PF05903">
    <property type="entry name" value="Peptidase_C97"/>
    <property type="match status" value="1"/>
</dbReference>
<dbReference type="SMART" id="SM01179">
    <property type="entry name" value="DUF862"/>
    <property type="match status" value="1"/>
</dbReference>
<evidence type="ECO:0000313" key="6">
    <source>
        <dbReference type="Proteomes" id="UP000011115"/>
    </source>
</evidence>
<dbReference type="RefSeq" id="XP_015160842.1">
    <property type="nucleotide sequence ID" value="XM_015305356.1"/>
</dbReference>
<evidence type="ECO:0000256" key="1">
    <source>
        <dbReference type="ARBA" id="ARBA00008140"/>
    </source>
</evidence>
<feature type="domain" description="PPPDE" evidence="4">
    <location>
        <begin position="41"/>
        <end position="178"/>
    </location>
</feature>
<dbReference type="RefSeq" id="XP_006367307.1">
    <property type="nucleotide sequence ID" value="XM_006367245.2"/>
</dbReference>
<reference evidence="6" key="1">
    <citation type="journal article" date="2011" name="Nature">
        <title>Genome sequence and analysis of the tuber crop potato.</title>
        <authorList>
            <consortium name="The Potato Genome Sequencing Consortium"/>
        </authorList>
    </citation>
    <scope>NUCLEOTIDE SEQUENCE [LARGE SCALE GENOMIC DNA]</scope>
    <source>
        <strain evidence="6">cv. DM1-3 516 R44</strain>
    </source>
</reference>
<dbReference type="Gene3D" id="3.90.1720.30">
    <property type="entry name" value="PPPDE domains"/>
    <property type="match status" value="1"/>
</dbReference>
<comment type="similarity">
    <text evidence="1">Belongs to the DeSI family.</text>
</comment>
<evidence type="ECO:0000259" key="4">
    <source>
        <dbReference type="PROSITE" id="PS51858"/>
    </source>
</evidence>
<gene>
    <name evidence="5" type="primary">LOC102591447</name>
</gene>
<proteinExistence type="inferred from homology"/>
<dbReference type="OMA" id="RSSTHFC"/>
<keyword evidence="3" id="KW-0378">Hydrolase</keyword>
<dbReference type="GO" id="GO:0101005">
    <property type="term" value="F:deubiquitinase activity"/>
    <property type="evidence" value="ECO:0000318"/>
    <property type="project" value="GO_Central"/>
</dbReference>
<accession>M1CP14</accession>
<dbReference type="MEROPS" id="C97.A09"/>
<dbReference type="OrthoDB" id="412286at2759"/>
<dbReference type="KEGG" id="sot:102591447"/>
<dbReference type="InterPro" id="IPR008580">
    <property type="entry name" value="PPPDE_dom"/>
</dbReference>